<keyword evidence="5" id="KW-0540">Nuclease</keyword>
<protein>
    <recommendedName>
        <fullName evidence="1">RNA-directed DNA polymerase</fullName>
        <ecNumber evidence="1">2.7.7.49</ecNumber>
    </recommendedName>
</protein>
<keyword evidence="4" id="KW-0548">Nucleotidyltransferase</keyword>
<dbReference type="Gene3D" id="2.40.70.10">
    <property type="entry name" value="Acid Proteases"/>
    <property type="match status" value="1"/>
</dbReference>
<dbReference type="SUPFAM" id="SSF56672">
    <property type="entry name" value="DNA/RNA polymerases"/>
    <property type="match status" value="1"/>
</dbReference>
<dbReference type="Pfam" id="PF17917">
    <property type="entry name" value="RT_RNaseH"/>
    <property type="match status" value="1"/>
</dbReference>
<dbReference type="FunFam" id="3.10.10.10:FF:000007">
    <property type="entry name" value="Retrovirus-related Pol polyprotein from transposon 17.6-like Protein"/>
    <property type="match status" value="1"/>
</dbReference>
<dbReference type="EC" id="2.7.7.49" evidence="1"/>
<dbReference type="InterPro" id="IPR050951">
    <property type="entry name" value="Retrovirus_Pol_polyprotein"/>
</dbReference>
<dbReference type="GO" id="GO:0004519">
    <property type="term" value="F:endonuclease activity"/>
    <property type="evidence" value="ECO:0007669"/>
    <property type="project" value="UniProtKB-KW"/>
</dbReference>
<evidence type="ECO:0000256" key="5">
    <source>
        <dbReference type="ARBA" id="ARBA00022722"/>
    </source>
</evidence>
<dbReference type="Pfam" id="PF00078">
    <property type="entry name" value="RVT_1"/>
    <property type="match status" value="1"/>
</dbReference>
<dbReference type="CDD" id="cd09274">
    <property type="entry name" value="RNase_HI_RT_Ty3"/>
    <property type="match status" value="1"/>
</dbReference>
<dbReference type="Proteomes" id="UP000075880">
    <property type="component" value="Unassembled WGS sequence"/>
</dbReference>
<evidence type="ECO:0000256" key="1">
    <source>
        <dbReference type="ARBA" id="ARBA00012493"/>
    </source>
</evidence>
<dbReference type="FunFam" id="3.10.20.370:FF:000001">
    <property type="entry name" value="Retrovirus-related Pol polyprotein from transposon 17.6-like protein"/>
    <property type="match status" value="1"/>
</dbReference>
<evidence type="ECO:0000256" key="6">
    <source>
        <dbReference type="ARBA" id="ARBA00022759"/>
    </source>
</evidence>
<feature type="domain" description="Reverse transcriptase" evidence="9">
    <location>
        <begin position="273"/>
        <end position="457"/>
    </location>
</feature>
<name>A0AAG5DCG3_ANOAO</name>
<accession>A0AAG5DCG3</accession>
<evidence type="ECO:0000256" key="4">
    <source>
        <dbReference type="ARBA" id="ARBA00022695"/>
    </source>
</evidence>
<dbReference type="Gene3D" id="3.30.70.270">
    <property type="match status" value="2"/>
</dbReference>
<dbReference type="GO" id="GO:0006508">
    <property type="term" value="P:proteolysis"/>
    <property type="evidence" value="ECO:0007669"/>
    <property type="project" value="UniProtKB-KW"/>
</dbReference>
<dbReference type="InterPro" id="IPR041373">
    <property type="entry name" value="RT_RNaseH"/>
</dbReference>
<dbReference type="CDD" id="cd01647">
    <property type="entry name" value="RT_LTR"/>
    <property type="match status" value="1"/>
</dbReference>
<keyword evidence="11" id="KW-1185">Reference proteome</keyword>
<evidence type="ECO:0000256" key="8">
    <source>
        <dbReference type="ARBA" id="ARBA00022918"/>
    </source>
</evidence>
<dbReference type="Gene3D" id="3.10.10.10">
    <property type="entry name" value="HIV Type 1 Reverse Transcriptase, subunit A, domain 1"/>
    <property type="match status" value="1"/>
</dbReference>
<dbReference type="EnsemblMetazoa" id="ENSAATROPT009388">
    <property type="protein sequence ID" value="ENSAATROPP008489"/>
    <property type="gene ID" value="ENSAATROPG007647"/>
</dbReference>
<keyword evidence="8" id="KW-0695">RNA-directed DNA polymerase</keyword>
<proteinExistence type="predicted"/>
<dbReference type="PANTHER" id="PTHR37984">
    <property type="entry name" value="PROTEIN CBG26694"/>
    <property type="match status" value="1"/>
</dbReference>
<dbReference type="InterPro" id="IPR000477">
    <property type="entry name" value="RT_dom"/>
</dbReference>
<evidence type="ECO:0000256" key="2">
    <source>
        <dbReference type="ARBA" id="ARBA00022670"/>
    </source>
</evidence>
<evidence type="ECO:0000256" key="7">
    <source>
        <dbReference type="ARBA" id="ARBA00022801"/>
    </source>
</evidence>
<dbReference type="InterPro" id="IPR043128">
    <property type="entry name" value="Rev_trsase/Diguanyl_cyclase"/>
</dbReference>
<dbReference type="SUPFAM" id="SSF50630">
    <property type="entry name" value="Acid proteases"/>
    <property type="match status" value="1"/>
</dbReference>
<keyword evidence="7" id="KW-0378">Hydrolase</keyword>
<dbReference type="InterPro" id="IPR021109">
    <property type="entry name" value="Peptidase_aspartic_dom_sf"/>
</dbReference>
<keyword evidence="3" id="KW-0808">Transferase</keyword>
<evidence type="ECO:0000313" key="11">
    <source>
        <dbReference type="Proteomes" id="UP000075880"/>
    </source>
</evidence>
<organism evidence="10 11">
    <name type="scientific">Anopheles atroparvus</name>
    <name type="common">European mosquito</name>
    <dbReference type="NCBI Taxonomy" id="41427"/>
    <lineage>
        <taxon>Eukaryota</taxon>
        <taxon>Metazoa</taxon>
        <taxon>Ecdysozoa</taxon>
        <taxon>Arthropoda</taxon>
        <taxon>Hexapoda</taxon>
        <taxon>Insecta</taxon>
        <taxon>Pterygota</taxon>
        <taxon>Neoptera</taxon>
        <taxon>Endopterygota</taxon>
        <taxon>Diptera</taxon>
        <taxon>Nematocera</taxon>
        <taxon>Culicoidea</taxon>
        <taxon>Culicidae</taxon>
        <taxon>Anophelinae</taxon>
        <taxon>Anopheles</taxon>
    </lineage>
</organism>
<dbReference type="GO" id="GO:0008233">
    <property type="term" value="F:peptidase activity"/>
    <property type="evidence" value="ECO:0007669"/>
    <property type="project" value="UniProtKB-KW"/>
</dbReference>
<dbReference type="GO" id="GO:0003964">
    <property type="term" value="F:RNA-directed DNA polymerase activity"/>
    <property type="evidence" value="ECO:0007669"/>
    <property type="project" value="UniProtKB-KW"/>
</dbReference>
<dbReference type="PROSITE" id="PS50878">
    <property type="entry name" value="RT_POL"/>
    <property type="match status" value="1"/>
</dbReference>
<keyword evidence="2" id="KW-0645">Protease</keyword>
<reference evidence="10" key="1">
    <citation type="submission" date="2024-04" db="UniProtKB">
        <authorList>
            <consortium name="EnsemblMetazoa"/>
        </authorList>
    </citation>
    <scope>IDENTIFICATION</scope>
    <source>
        <strain evidence="10">EBRO</strain>
    </source>
</reference>
<dbReference type="AlphaFoldDB" id="A0AAG5DCG3"/>
<keyword evidence="6" id="KW-0255">Endonuclease</keyword>
<sequence length="794" mass="91071">MSGKKIKLLIDTGANKNILRPGLIKATRGTSSSLIRNINGEFKVNKIGQANLLGHNLPMQTYYELDFHNFFDGILGAEYMSQTATQIDFEKETISIVRKTFPFRKYYPSVKLYNHVVTIDTTNDGEWFVPSHQKLCSGIFVEPGLYKSSNGKSTIKVICTSPEKPLKLGLFGLSVNNFEAITPIPVDLHNSLHINDIKQIIRTKHLSNYEIGELLPVIHSNQGVLLRNNEKLTASNIIKHKIITKDEEPTYTKSYRYPHNLKKDVEEQIKELLENGIISPSNSPYSSPIWVVPKKQDASGKKKIRVVIDYRKLNDKTVNDKFPMPQIEDILDNLGKSSYFTTLDLKSGFHQIEMDPLYREKTAFSTPNGHYEFNRMPFGLKNAPATFQRAMNSVLSDLIGRVCFVYLDDIIVIGKDLNSHLKNLSVVLQRLACFNLKIQLDKCEFLRRETEFLGHTITPEGIKPNPDKIRKILEWSLPKTKKEIKQFLGLAGYYRKFIKDYSKITRPLSSCLKKEAKLDVAKEEYLKSFENLKAILSSDQVLAFPDFEEPFILTTDASNHALGAVLSQIQSGQEKPIAFGSRTLNETEQRYSTTEKEALAIIWAVEKYKPYLYGRKFTLVTDHKPLVFIKSCSKNAKILRWRLELENYEFEIKYKEGKANVVADALSRKPMDEILVNVNTRQSIYPNPSTSRKSGSTSRTIHSAKISGDYYIHHTERPINYFKNQIVFQYGEANSETQETPFPLFKRTVITRQEFQEHDIHEILLRIHNGKQTAIHAPIELLSLIQQVYRKNFD</sequence>
<evidence type="ECO:0000313" key="10">
    <source>
        <dbReference type="EnsemblMetazoa" id="ENSAATROPP008489"/>
    </source>
</evidence>
<dbReference type="FunFam" id="3.30.70.270:FF:000020">
    <property type="entry name" value="Transposon Tf2-6 polyprotein-like Protein"/>
    <property type="match status" value="1"/>
</dbReference>
<evidence type="ECO:0000259" key="9">
    <source>
        <dbReference type="PROSITE" id="PS50878"/>
    </source>
</evidence>
<dbReference type="InterPro" id="IPR043502">
    <property type="entry name" value="DNA/RNA_pol_sf"/>
</dbReference>
<dbReference type="PANTHER" id="PTHR37984:SF5">
    <property type="entry name" value="PROTEIN NYNRIN-LIKE"/>
    <property type="match status" value="1"/>
</dbReference>
<evidence type="ECO:0000256" key="3">
    <source>
        <dbReference type="ARBA" id="ARBA00022679"/>
    </source>
</evidence>